<keyword evidence="2" id="KW-1185">Reference proteome</keyword>
<organism evidence="1 2">
    <name type="scientific">Melipona bicolor</name>
    <dbReference type="NCBI Taxonomy" id="60889"/>
    <lineage>
        <taxon>Eukaryota</taxon>
        <taxon>Metazoa</taxon>
        <taxon>Ecdysozoa</taxon>
        <taxon>Arthropoda</taxon>
        <taxon>Hexapoda</taxon>
        <taxon>Insecta</taxon>
        <taxon>Pterygota</taxon>
        <taxon>Neoptera</taxon>
        <taxon>Endopterygota</taxon>
        <taxon>Hymenoptera</taxon>
        <taxon>Apocrita</taxon>
        <taxon>Aculeata</taxon>
        <taxon>Apoidea</taxon>
        <taxon>Anthophila</taxon>
        <taxon>Apidae</taxon>
        <taxon>Melipona</taxon>
    </lineage>
</organism>
<evidence type="ECO:0000313" key="1">
    <source>
        <dbReference type="EMBL" id="KAK1131373.1"/>
    </source>
</evidence>
<protein>
    <submittedName>
        <fullName evidence="1">Uncharacterized protein</fullName>
    </submittedName>
</protein>
<comment type="caution">
    <text evidence="1">The sequence shown here is derived from an EMBL/GenBank/DDBJ whole genome shotgun (WGS) entry which is preliminary data.</text>
</comment>
<dbReference type="EMBL" id="JAHYIQ010000006">
    <property type="protein sequence ID" value="KAK1131373.1"/>
    <property type="molecule type" value="Genomic_DNA"/>
</dbReference>
<proteinExistence type="predicted"/>
<reference evidence="1" key="1">
    <citation type="submission" date="2021-10" db="EMBL/GenBank/DDBJ databases">
        <title>Melipona bicolor Genome sequencing and assembly.</title>
        <authorList>
            <person name="Araujo N.S."/>
            <person name="Arias M.C."/>
        </authorList>
    </citation>
    <scope>NUCLEOTIDE SEQUENCE</scope>
    <source>
        <strain evidence="1">USP_2M_L1-L4_2017</strain>
        <tissue evidence="1">Whole body</tissue>
    </source>
</reference>
<sequence>MSHPRGSEPRELRRSVYKLPEALEFSLIKTTRAHATPYAKRVYEHTLVRKPPANPWLPEAGTRSPEARRKARIQMAWSTKDAAMPLAKLPLSVFSIRVHGRAKSTLISGVPFRRDSEKIHPLPECNYKSTSIDPRIRRFSRFSISPKRNEIQTEEAFKFPKFPSV</sequence>
<name>A0AA40G614_9HYME</name>
<evidence type="ECO:0000313" key="2">
    <source>
        <dbReference type="Proteomes" id="UP001177670"/>
    </source>
</evidence>
<accession>A0AA40G614</accession>
<dbReference type="AlphaFoldDB" id="A0AA40G614"/>
<dbReference type="Proteomes" id="UP001177670">
    <property type="component" value="Unassembled WGS sequence"/>
</dbReference>
<gene>
    <name evidence="1" type="ORF">K0M31_017658</name>
</gene>